<feature type="region of interest" description="Disordered" evidence="1">
    <location>
        <begin position="946"/>
        <end position="980"/>
    </location>
</feature>
<evidence type="ECO:0000256" key="1">
    <source>
        <dbReference type="SAM" id="MobiDB-lite"/>
    </source>
</evidence>
<protein>
    <submittedName>
        <fullName evidence="2">Uncharacterized protein</fullName>
    </submittedName>
</protein>
<feature type="compositionally biased region" description="Basic and acidic residues" evidence="1">
    <location>
        <begin position="762"/>
        <end position="775"/>
    </location>
</feature>
<feature type="compositionally biased region" description="Acidic residues" evidence="1">
    <location>
        <begin position="682"/>
        <end position="692"/>
    </location>
</feature>
<feature type="region of interest" description="Disordered" evidence="1">
    <location>
        <begin position="867"/>
        <end position="911"/>
    </location>
</feature>
<keyword evidence="3" id="KW-1185">Reference proteome</keyword>
<accession>A0A554MVN4</accession>
<feature type="region of interest" description="Disordered" evidence="1">
    <location>
        <begin position="306"/>
        <end position="354"/>
    </location>
</feature>
<comment type="caution">
    <text evidence="2">The sequence shown here is derived from an EMBL/GenBank/DDBJ whole genome shotgun (WGS) entry which is preliminary data.</text>
</comment>
<gene>
    <name evidence="2" type="ORF">DP107_16860</name>
</gene>
<dbReference type="InParanoid" id="A0A554MVN4"/>
<feature type="compositionally biased region" description="Basic and acidic residues" evidence="1">
    <location>
        <begin position="1383"/>
        <end position="1394"/>
    </location>
</feature>
<sequence length="1464" mass="157481">MMTNGTNPKAALDTSYEFFPSVRRGYRPAADRAFESGAASLKGRTEFGVALTVEGQQPDAETWETAETQPSVDIRMYGPGDVTGIDERQVVRVEPEPETTTFPPNYFPLVEFARPDLPWLFSPERANPSKGGKHRPWLCLAVVEADGDDVSFEAAGTRPLPTVTAPVTQLPPVGECWAWAHVQVVGELSERQLERAFTTRSSQSVARLLCPRNLDPNTRYRACLVPTFEPGRRVGLGKAPFETSGGSDAPPPTVDLAWPTRNGASDGATVTLPVYHRWSFTTGDKGDFESLARKLTPRELDDYGVGSRTVNLSDPGPVDLKEGSGLTREVGGALQSPGLSAAPYPETSGGEDRQKRATLRRLLNDPGSEVPVVGPPIYGRWYLPSKAGWTLSDQRVPQPPDVPTGGDFFDAWFHELNVDPLHRIPAGYGTAVVQENQEELMAVAWEQFGDLELANERVGRAQLGDVVGGNATDRFDGLGDDVVGYGSRVRDIEELHREILAAGRLRDEGILDRDPLSDGPATDPDEGYTDPGTVDYGGVDAGLGSAGGDAGTRFTGGVGGDGVAGQVVELQSEETTAAAAGDLLTGDGTGLTDGGVATTDETTAAARLVQAASPAFRSATRRGGKLDRGQEGDTAGDQRVSDRLQSEPRTDSRTNLGSRFSRVSDALPTVESVEGDAATTEDAPDTEADVEATPDPASDTDTVFPDWRLGPDGQPLALGAALEHLDDERTVLPKALLQVESVHDHCDSAREQLGRLDDRLREAATSETETAREAGETETGAESTEPPSLLALVTEEPTVADYCEAIERNTFETLGRQLSKLVAVAPDALDPAFTDRRKNELVGELRAAHSRLVEIVGEVSEQIRIAETDGEGGGPADGEAGAPAHGAERESEEGTPAEPREPTGPAALRGQVTEATRAIDDIEATLAEIEQYIDGAVAPTQPLSAEAEVNAELPESSTAPVGPVPSPALTEPTRIRTPPVDGQVASMRTQLLSGTTELPGLLDASEWTKQRAAWNIHPGIRSREVELGRIMAAPEFDRPAYEPLKTLDEEYLLPGVSDIPKNTIGVLETNQQFIESYLCGLNHEFGRELLWRRYPTDRRATYFRQFWDYTKGNEQYDVGKLHEWRDSELGGNGPGDTASTPENLAVLVVRGELLRAYHNTRVYAVKAVKEDTDESAATNWDRVPLLERRRQAALAERRDPQQAVETFRAYDEAQLEGWTPKEPIFRGTLDPDITFLGFDLGSAAAEGETIDEGGEKTDLGWFFVLEEPVGETRFGLDVASPGDFASAERGPEPYGMPFGLSHGPPDANGDRSVKRMDATAYNGDSEAGWSGLSWGHLVGAESQLDAKTHVRVGDDRPAGGGDPAWAVADGQRWTMTDSQQQNEGREPGADAPPEERWAADNAATWGLNSAHMARTTWQLPARVCIHADDMMPDVSGDGLVHVEPMLTSDVALAATEESSGGDDS</sequence>
<dbReference type="RefSeq" id="WP_144263299.1">
    <property type="nucleotide sequence ID" value="NZ_QMDX01000016.1"/>
</dbReference>
<organism evidence="2 3">
    <name type="scientific">Haloglomus irregulare</name>
    <dbReference type="NCBI Taxonomy" id="2234134"/>
    <lineage>
        <taxon>Archaea</taxon>
        <taxon>Methanobacteriati</taxon>
        <taxon>Methanobacteriota</taxon>
        <taxon>Stenosarchaea group</taxon>
        <taxon>Halobacteria</taxon>
        <taxon>Halobacteriales</taxon>
        <taxon>Natronomonadaceae</taxon>
        <taxon>Haloglomus</taxon>
    </lineage>
</organism>
<dbReference type="OrthoDB" id="242459at2157"/>
<feature type="region of interest" description="Disordered" evidence="1">
    <location>
        <begin position="1375"/>
        <end position="1394"/>
    </location>
</feature>
<dbReference type="Proteomes" id="UP000319894">
    <property type="component" value="Unassembled WGS sequence"/>
</dbReference>
<feature type="region of interest" description="Disordered" evidence="1">
    <location>
        <begin position="762"/>
        <end position="788"/>
    </location>
</feature>
<feature type="compositionally biased region" description="Basic and acidic residues" evidence="1">
    <location>
        <begin position="639"/>
        <end position="652"/>
    </location>
</feature>
<evidence type="ECO:0000313" key="3">
    <source>
        <dbReference type="Proteomes" id="UP000319894"/>
    </source>
</evidence>
<dbReference type="EMBL" id="QMDX01000016">
    <property type="protein sequence ID" value="TSD09196.1"/>
    <property type="molecule type" value="Genomic_DNA"/>
</dbReference>
<proteinExistence type="predicted"/>
<evidence type="ECO:0000313" key="2">
    <source>
        <dbReference type="EMBL" id="TSD09196.1"/>
    </source>
</evidence>
<reference evidence="2 3" key="1">
    <citation type="submission" date="2018-06" db="EMBL/GenBank/DDBJ databases">
        <title>Natronomonas sp. F16-60 a new haloarchaeon isolated from a solar saltern of Isla Cristina, Huelva, Spain.</title>
        <authorList>
            <person name="Duran-Viseras A."/>
            <person name="Sanchez-Porro C."/>
            <person name="Ventosa A."/>
        </authorList>
    </citation>
    <scope>NUCLEOTIDE SEQUENCE [LARGE SCALE GENOMIC DNA]</scope>
    <source>
        <strain evidence="2 3">F16-60</strain>
    </source>
</reference>
<name>A0A554MVN4_9EURY</name>
<feature type="region of interest" description="Disordered" evidence="1">
    <location>
        <begin position="609"/>
        <end position="700"/>
    </location>
</feature>
<feature type="region of interest" description="Disordered" evidence="1">
    <location>
        <begin position="510"/>
        <end position="541"/>
    </location>
</feature>